<sequence length="299" mass="34852">MLLLTIAYDSGIIDIIEDVSEMKEYFASKNILIGLSESKSENTHFLKLYCEADDINEKIINMFNIYISNILYNVVVEEYCKRDLQSFIADTYFFLKYDEMKDIKEISARSLKDEGLFMDENLVFCMNKKNAILKKIINCIEENKEINIKGFITFRMKELRKDLECIIDKIVENYMVEKEYNEFIKLLKYFVEIQESKIDEVNIIVKGNGEYLIQDENGNDILEQLFSELSEARYTGTVSVEDMLISGLITNAPQRVIIHCEENCDNKELLDTIKNVFLDRVTFCSSCKICEGIKNTLKV</sequence>
<proteinExistence type="predicted"/>
<name>A0ABQ5N0L8_9CLOT</name>
<evidence type="ECO:0000313" key="2">
    <source>
        <dbReference type="Proteomes" id="UP001208567"/>
    </source>
</evidence>
<dbReference type="Pfam" id="PF08812">
    <property type="entry name" value="YtxC"/>
    <property type="match status" value="1"/>
</dbReference>
<gene>
    <name evidence="1" type="ORF">bsdE14_01260</name>
</gene>
<protein>
    <submittedName>
        <fullName evidence="1">Sporulation protein</fullName>
    </submittedName>
</protein>
<comment type="caution">
    <text evidence="1">The sequence shown here is derived from an EMBL/GenBank/DDBJ whole genome shotgun (WGS) entry which is preliminary data.</text>
</comment>
<dbReference type="RefSeq" id="WP_264847984.1">
    <property type="nucleotide sequence ID" value="NZ_BRXR01000001.1"/>
</dbReference>
<dbReference type="NCBIfam" id="TIGR02834">
    <property type="entry name" value="spo_ytxC"/>
    <property type="match status" value="1"/>
</dbReference>
<dbReference type="EMBL" id="BRXR01000001">
    <property type="protein sequence ID" value="GLC28716.1"/>
    <property type="molecule type" value="Genomic_DNA"/>
</dbReference>
<reference evidence="1 2" key="1">
    <citation type="journal article" date="2024" name="Int. J. Syst. Evol. Microbiol.">
        <title>Clostridium omnivorum sp. nov., isolated from anoxic soil under the treatment of reductive soil disinfestation.</title>
        <authorList>
            <person name="Ueki A."/>
            <person name="Tonouchi A."/>
            <person name="Kaku N."/>
            <person name="Honma S."/>
            <person name="Ueki K."/>
        </authorList>
    </citation>
    <scope>NUCLEOTIDE SEQUENCE [LARGE SCALE GENOMIC DNA]</scope>
    <source>
        <strain evidence="1 2">E14</strain>
    </source>
</reference>
<evidence type="ECO:0000313" key="1">
    <source>
        <dbReference type="EMBL" id="GLC28716.1"/>
    </source>
</evidence>
<organism evidence="1 2">
    <name type="scientific">Clostridium omnivorum</name>
    <dbReference type="NCBI Taxonomy" id="1604902"/>
    <lineage>
        <taxon>Bacteria</taxon>
        <taxon>Bacillati</taxon>
        <taxon>Bacillota</taxon>
        <taxon>Clostridia</taxon>
        <taxon>Eubacteriales</taxon>
        <taxon>Clostridiaceae</taxon>
        <taxon>Clostridium</taxon>
    </lineage>
</organism>
<keyword evidence="2" id="KW-1185">Reference proteome</keyword>
<dbReference type="Proteomes" id="UP001208567">
    <property type="component" value="Unassembled WGS sequence"/>
</dbReference>
<accession>A0ABQ5N0L8</accession>
<dbReference type="InterPro" id="IPR014199">
    <property type="entry name" value="Spore_YtxC"/>
</dbReference>